<feature type="region of interest" description="Disordered" evidence="1">
    <location>
        <begin position="1"/>
        <end position="20"/>
    </location>
</feature>
<reference evidence="2 3" key="1">
    <citation type="submission" date="2023-07" db="EMBL/GenBank/DDBJ databases">
        <title>Sorghum-associated microbial communities from plants grown in Nebraska, USA.</title>
        <authorList>
            <person name="Schachtman D."/>
        </authorList>
    </citation>
    <scope>NUCLEOTIDE SEQUENCE [LARGE SCALE GENOMIC DNA]</scope>
    <source>
        <strain evidence="2 3">DS1316</strain>
    </source>
</reference>
<comment type="caution">
    <text evidence="2">The sequence shown here is derived from an EMBL/GenBank/DDBJ whole genome shotgun (WGS) entry which is preliminary data.</text>
</comment>
<evidence type="ECO:0000256" key="1">
    <source>
        <dbReference type="SAM" id="MobiDB-lite"/>
    </source>
</evidence>
<sequence length="195" mass="21842">MRVKTGVQGCPESAHLRHSSLPGERRALAGSLPDPAPAKPHLWKAGIFRRFLNSLTFCPAPAHRVPRTSSLNGPEIPHPDSRKASPHRARTPVPQGFAVALTSLTRVQGCLLLLLSSFTPRVHGQNRSTLATTRRWIRETVHNRLETDQFFSTTRTYRLFFVLFHGKNPLDLVHQSTFTPKAGQFASQRWLALNT</sequence>
<name>A0ABU1M0F9_9BURK</name>
<dbReference type="EMBL" id="JAVDRP010000018">
    <property type="protein sequence ID" value="MDR6412427.1"/>
    <property type="molecule type" value="Genomic_DNA"/>
</dbReference>
<proteinExistence type="predicted"/>
<gene>
    <name evidence="2" type="ORF">J2804_005862</name>
</gene>
<organism evidence="2 3">
    <name type="scientific">Paraburkholderia terricola</name>
    <dbReference type="NCBI Taxonomy" id="169427"/>
    <lineage>
        <taxon>Bacteria</taxon>
        <taxon>Pseudomonadati</taxon>
        <taxon>Pseudomonadota</taxon>
        <taxon>Betaproteobacteria</taxon>
        <taxon>Burkholderiales</taxon>
        <taxon>Burkholderiaceae</taxon>
        <taxon>Paraburkholderia</taxon>
    </lineage>
</organism>
<keyword evidence="3" id="KW-1185">Reference proteome</keyword>
<accession>A0ABU1M0F9</accession>
<evidence type="ECO:0000313" key="2">
    <source>
        <dbReference type="EMBL" id="MDR6412427.1"/>
    </source>
</evidence>
<evidence type="ECO:0000313" key="3">
    <source>
        <dbReference type="Proteomes" id="UP001264340"/>
    </source>
</evidence>
<dbReference type="Proteomes" id="UP001264340">
    <property type="component" value="Unassembled WGS sequence"/>
</dbReference>
<feature type="region of interest" description="Disordered" evidence="1">
    <location>
        <begin position="66"/>
        <end position="90"/>
    </location>
</feature>
<protein>
    <submittedName>
        <fullName evidence="2">Uncharacterized protein</fullName>
    </submittedName>
</protein>